<evidence type="ECO:0000256" key="4">
    <source>
        <dbReference type="ARBA" id="ARBA00022454"/>
    </source>
</evidence>
<dbReference type="InterPro" id="IPR059039">
    <property type="entry name" value="ZNF380_CC"/>
</dbReference>
<evidence type="ECO:0000256" key="15">
    <source>
        <dbReference type="SAM" id="MobiDB-lite"/>
    </source>
</evidence>
<protein>
    <recommendedName>
        <fullName evidence="3">Zinc finger protein 830</fullName>
    </recommendedName>
    <alternativeName>
        <fullName evidence="14">Coiled-coil domain-containing protein 16</fullName>
    </alternativeName>
</protein>
<dbReference type="InterPro" id="IPR036236">
    <property type="entry name" value="Znf_C2H2_sf"/>
</dbReference>
<dbReference type="InterPro" id="IPR040050">
    <property type="entry name" value="ZNF830-like"/>
</dbReference>
<dbReference type="GO" id="GO:0044773">
    <property type="term" value="P:mitotic DNA damage checkpoint signaling"/>
    <property type="evidence" value="ECO:0007669"/>
    <property type="project" value="TreeGrafter"/>
</dbReference>
<keyword evidence="9" id="KW-0498">Mitosis</keyword>
<dbReference type="Pfam" id="PF23406">
    <property type="entry name" value="ZNF380_CC"/>
    <property type="match status" value="1"/>
</dbReference>
<keyword evidence="10" id="KW-0862">Zinc</keyword>
<dbReference type="OrthoDB" id="77607at2759"/>
<accession>A0A8E0VLI2</accession>
<dbReference type="Pfam" id="PF12171">
    <property type="entry name" value="zf-C2H2_jaz"/>
    <property type="match status" value="1"/>
</dbReference>
<evidence type="ECO:0000256" key="5">
    <source>
        <dbReference type="ARBA" id="ARBA00022473"/>
    </source>
</evidence>
<dbReference type="InterPro" id="IPR022755">
    <property type="entry name" value="Znf_C2H2_jaz"/>
</dbReference>
<keyword evidence="5" id="KW-0217">Developmental protein</keyword>
<keyword evidence="19" id="KW-1185">Reference proteome</keyword>
<evidence type="ECO:0000259" key="16">
    <source>
        <dbReference type="Pfam" id="PF12171"/>
    </source>
</evidence>
<evidence type="ECO:0000313" key="19">
    <source>
        <dbReference type="Proteomes" id="UP000728185"/>
    </source>
</evidence>
<keyword evidence="6" id="KW-0132">Cell division</keyword>
<dbReference type="GO" id="GO:0008270">
    <property type="term" value="F:zinc ion binding"/>
    <property type="evidence" value="ECO:0007669"/>
    <property type="project" value="UniProtKB-KW"/>
</dbReference>
<evidence type="ECO:0000256" key="6">
    <source>
        <dbReference type="ARBA" id="ARBA00022618"/>
    </source>
</evidence>
<keyword evidence="11" id="KW-0175">Coiled coil</keyword>
<evidence type="ECO:0000313" key="18">
    <source>
        <dbReference type="EMBL" id="KAA0196104.1"/>
    </source>
</evidence>
<dbReference type="PANTHER" id="PTHR13278:SF0">
    <property type="entry name" value="ZINC FINGER PROTEIN 830"/>
    <property type="match status" value="1"/>
</dbReference>
<proteinExistence type="predicted"/>
<dbReference type="SUPFAM" id="SSF57667">
    <property type="entry name" value="beta-beta-alpha zinc fingers"/>
    <property type="match status" value="1"/>
</dbReference>
<gene>
    <name evidence="18" type="ORF">FBUS_06316</name>
</gene>
<reference evidence="18" key="1">
    <citation type="submission" date="2019-05" db="EMBL/GenBank/DDBJ databases">
        <title>Annotation for the trematode Fasciolopsis buski.</title>
        <authorList>
            <person name="Choi Y.-J."/>
        </authorList>
    </citation>
    <scope>NUCLEOTIDE SEQUENCE</scope>
    <source>
        <strain evidence="18">HT</strain>
        <tissue evidence="18">Whole worm</tissue>
    </source>
</reference>
<comment type="subcellular location">
    <subcellularLocation>
        <location evidence="1">Chromosome</location>
    </subcellularLocation>
    <subcellularLocation>
        <location evidence="2">Nucleus speckle</location>
    </subcellularLocation>
</comment>
<dbReference type="AlphaFoldDB" id="A0A8E0VLI2"/>
<dbReference type="GO" id="GO:0003676">
    <property type="term" value="F:nucleic acid binding"/>
    <property type="evidence" value="ECO:0007669"/>
    <property type="project" value="InterPro"/>
</dbReference>
<evidence type="ECO:0000256" key="10">
    <source>
        <dbReference type="ARBA" id="ARBA00022833"/>
    </source>
</evidence>
<sequence>MLFDPRYNQLGRISCIVCGVQIKSEHAWNAHILGKSHKQNESREVQASAKRSTESTPAVPIAPMKKPKLDETNLKPLAPESHSNRSGDLVVTGVRERDPASLGEKNPSEKSRTNSTSGSKLPEGFFDDRYKDAKARNVPYKDKFAEELEFFQKEMGSLEKESEIIMEKESEAMISSRELEEIDTQM</sequence>
<dbReference type="Gene3D" id="3.30.160.60">
    <property type="entry name" value="Classic Zinc Finger"/>
    <property type="match status" value="1"/>
</dbReference>
<evidence type="ECO:0000256" key="14">
    <source>
        <dbReference type="ARBA" id="ARBA00030672"/>
    </source>
</evidence>
<evidence type="ECO:0000256" key="9">
    <source>
        <dbReference type="ARBA" id="ARBA00022776"/>
    </source>
</evidence>
<dbReference type="GO" id="GO:0005681">
    <property type="term" value="C:spliceosomal complex"/>
    <property type="evidence" value="ECO:0007669"/>
    <property type="project" value="InterPro"/>
</dbReference>
<keyword evidence="8" id="KW-0863">Zinc-finger</keyword>
<comment type="caution">
    <text evidence="18">The sequence shown here is derived from an EMBL/GenBank/DDBJ whole genome shotgun (WGS) entry which is preliminary data.</text>
</comment>
<organism evidence="18 19">
    <name type="scientific">Fasciolopsis buskii</name>
    <dbReference type="NCBI Taxonomy" id="27845"/>
    <lineage>
        <taxon>Eukaryota</taxon>
        <taxon>Metazoa</taxon>
        <taxon>Spiralia</taxon>
        <taxon>Lophotrochozoa</taxon>
        <taxon>Platyhelminthes</taxon>
        <taxon>Trematoda</taxon>
        <taxon>Digenea</taxon>
        <taxon>Plagiorchiida</taxon>
        <taxon>Echinostomata</taxon>
        <taxon>Echinostomatoidea</taxon>
        <taxon>Fasciolidae</taxon>
        <taxon>Fasciolopsis</taxon>
    </lineage>
</organism>
<feature type="region of interest" description="Disordered" evidence="15">
    <location>
        <begin position="34"/>
        <end position="125"/>
    </location>
</feature>
<keyword evidence="13" id="KW-0131">Cell cycle</keyword>
<evidence type="ECO:0000256" key="12">
    <source>
        <dbReference type="ARBA" id="ARBA00023242"/>
    </source>
</evidence>
<evidence type="ECO:0000256" key="8">
    <source>
        <dbReference type="ARBA" id="ARBA00022771"/>
    </source>
</evidence>
<feature type="domain" description="Zinc finger double-stranded RNA binding" evidence="16">
    <location>
        <begin position="14"/>
        <end position="38"/>
    </location>
</feature>
<evidence type="ECO:0000256" key="1">
    <source>
        <dbReference type="ARBA" id="ARBA00004286"/>
    </source>
</evidence>
<dbReference type="EMBL" id="LUCM01003241">
    <property type="protein sequence ID" value="KAA0196104.1"/>
    <property type="molecule type" value="Genomic_DNA"/>
</dbReference>
<evidence type="ECO:0000256" key="13">
    <source>
        <dbReference type="ARBA" id="ARBA00023306"/>
    </source>
</evidence>
<dbReference type="GO" id="GO:0033260">
    <property type="term" value="P:nuclear DNA replication"/>
    <property type="evidence" value="ECO:0007669"/>
    <property type="project" value="TreeGrafter"/>
</dbReference>
<dbReference type="PANTHER" id="PTHR13278">
    <property type="entry name" value="ZINC FINGER PROTEIN 830"/>
    <property type="match status" value="1"/>
</dbReference>
<evidence type="ECO:0000259" key="17">
    <source>
        <dbReference type="Pfam" id="PF23406"/>
    </source>
</evidence>
<dbReference type="GO" id="GO:0033314">
    <property type="term" value="P:mitotic DNA replication checkpoint signaling"/>
    <property type="evidence" value="ECO:0007669"/>
    <property type="project" value="TreeGrafter"/>
</dbReference>
<evidence type="ECO:0000256" key="2">
    <source>
        <dbReference type="ARBA" id="ARBA00004324"/>
    </source>
</evidence>
<dbReference type="Proteomes" id="UP000728185">
    <property type="component" value="Unassembled WGS sequence"/>
</dbReference>
<keyword evidence="7" id="KW-0479">Metal-binding</keyword>
<evidence type="ECO:0000256" key="11">
    <source>
        <dbReference type="ARBA" id="ARBA00023054"/>
    </source>
</evidence>
<evidence type="ECO:0000256" key="7">
    <source>
        <dbReference type="ARBA" id="ARBA00022723"/>
    </source>
</evidence>
<name>A0A8E0VLI2_9TREM</name>
<evidence type="ECO:0000256" key="3">
    <source>
        <dbReference type="ARBA" id="ARBA00017358"/>
    </source>
</evidence>
<keyword evidence="4" id="KW-0158">Chromosome</keyword>
<keyword evidence="12" id="KW-0539">Nucleus</keyword>
<feature type="domain" description="ZNF380 coiled-coil" evidence="17">
    <location>
        <begin position="121"/>
        <end position="186"/>
    </location>
</feature>